<keyword evidence="1" id="KW-0472">Membrane</keyword>
<proteinExistence type="predicted"/>
<evidence type="ECO:0000256" key="1">
    <source>
        <dbReference type="SAM" id="Phobius"/>
    </source>
</evidence>
<sequence>MGKSIFGYILGFTFSFVTIFEGMYVLSKLHPELFRPIPSSAPVSAMIDSIKVKNDSLGIVWEDTSSIGFEYVEAYKLDSLKNLHNKTLAELGRYKDSVNVLISMIRNLEIEMKRKDFLIEKLQKQASSQQSEKVKSLAKIYEAMEPETAARILENMSEDEALAIILNMQRRQAAKILSELNTKKAVKLSKLNGK</sequence>
<feature type="transmembrane region" description="Helical" evidence="1">
    <location>
        <begin position="6"/>
        <end position="26"/>
    </location>
</feature>
<keyword evidence="1" id="KW-1133">Transmembrane helix</keyword>
<gene>
    <name evidence="3" type="ORF">JGI24_01660</name>
</gene>
<dbReference type="Gene3D" id="1.25.60.10">
    <property type="entry name" value="MgtE N-terminal domain-like"/>
    <property type="match status" value="1"/>
</dbReference>
<accession>A0A656DDQ8</accession>
<evidence type="ECO:0000313" key="4">
    <source>
        <dbReference type="Proteomes" id="UP000243065"/>
    </source>
</evidence>
<dbReference type="AlphaFoldDB" id="A0A656DDQ8"/>
<keyword evidence="4" id="KW-1185">Reference proteome</keyword>
<feature type="domain" description="Magnesium transporter MgtE intracellular" evidence="2">
    <location>
        <begin position="137"/>
        <end position="188"/>
    </location>
</feature>
<name>A0A656DDQ8_KRYT1</name>
<dbReference type="Proteomes" id="UP000243065">
    <property type="component" value="Unassembled WGS sequence"/>
</dbReference>
<evidence type="ECO:0000259" key="2">
    <source>
        <dbReference type="Pfam" id="PF03448"/>
    </source>
</evidence>
<evidence type="ECO:0000313" key="3">
    <source>
        <dbReference type="EMBL" id="CUT05315.1"/>
    </source>
</evidence>
<keyword evidence="1" id="KW-0812">Transmembrane</keyword>
<reference evidence="3 4" key="1">
    <citation type="submission" date="2015-11" db="EMBL/GenBank/DDBJ databases">
        <authorList>
            <person name="Varghese N."/>
        </authorList>
    </citation>
    <scope>NUCLEOTIDE SEQUENCE [LARGE SCALE GENOMIC DNA]</scope>
    <source>
        <strain evidence="3 4">JGI-24</strain>
    </source>
</reference>
<dbReference type="OrthoDB" id="9791432at2"/>
<dbReference type="InterPro" id="IPR038076">
    <property type="entry name" value="MgtE_N_sf"/>
</dbReference>
<organism evidence="3 4">
    <name type="scientific">Kryptobacter tengchongensis</name>
    <dbReference type="NCBI Taxonomy" id="1643429"/>
    <lineage>
        <taxon>Bacteria</taxon>
        <taxon>Pseudomonadati</taxon>
        <taxon>Candidatus Kryptoniota</taxon>
        <taxon>Candidatus Kryptobacter</taxon>
    </lineage>
</organism>
<dbReference type="SUPFAM" id="SSF158791">
    <property type="entry name" value="MgtE N-terminal domain-like"/>
    <property type="match status" value="1"/>
</dbReference>
<dbReference type="InterPro" id="IPR006668">
    <property type="entry name" value="Mg_transptr_MgtE_intracell_dom"/>
</dbReference>
<dbReference type="EMBL" id="CZVU01000116">
    <property type="protein sequence ID" value="CUT05315.1"/>
    <property type="molecule type" value="Genomic_DNA"/>
</dbReference>
<dbReference type="RefSeq" id="WP_072150922.1">
    <property type="nucleotide sequence ID" value="NZ_CZVH01000081.1"/>
</dbReference>
<protein>
    <submittedName>
        <fullName evidence="3">MgtE intracellular N domain-containing protein</fullName>
    </submittedName>
</protein>
<dbReference type="Pfam" id="PF03448">
    <property type="entry name" value="MgtE_N"/>
    <property type="match status" value="1"/>
</dbReference>